<evidence type="ECO:0000256" key="6">
    <source>
        <dbReference type="ARBA" id="ARBA00022617"/>
    </source>
</evidence>
<dbReference type="InterPro" id="IPR051174">
    <property type="entry name" value="Cytochrome_c-type_ET"/>
</dbReference>
<keyword evidence="12 13" id="KW-0472">Membrane</keyword>
<sequence length="388" mass="42701">MARNKRFLRFAWLKSWRIMGLLLLGAIVGVAVLAGSVTIMHKTSDSEFCVSCHSMQRPLAEYQGSIHFQNPAGIRAGCADCHVPPQPVDYMLTKMGALKDVVGEISGKIDSEEKYNAHKLTMAESVWKTMKANDSATCRSCHSFDAMDVLAQRPEARKAHPVAIRDGQTCIDCHRGVAHILPDMSASNASGATQLLNAAAHTPVQATRLYAVATQPFRLDPESDQTDGTLFPSSEITVVERNGEQLQARLNGWQQQDVPGAIYAAPGKRIMSAVLDEHAAAQVVVLNTQTDSETGQQWDQVSLTFWLPQKALIDDQQKIWQYAAGLMSANCTGCHGLTALDHYNANQWIGVMKGMAPRTSLDQEQLRLLTQYAQKHASDMNNREGREK</sequence>
<proteinExistence type="inferred from homology"/>
<dbReference type="InterPro" id="IPR009154">
    <property type="entry name" value="Membr-bd_4haem_cyt_TorC"/>
</dbReference>
<evidence type="ECO:0000256" key="3">
    <source>
        <dbReference type="ARBA" id="ARBA00022448"/>
    </source>
</evidence>
<feature type="binding site" description="covalent" evidence="14">
    <location>
        <position position="78"/>
    </location>
    <ligand>
        <name>heme</name>
        <dbReference type="ChEBI" id="CHEBI:30413"/>
        <label>2</label>
    </ligand>
</feature>
<evidence type="ECO:0000313" key="18">
    <source>
        <dbReference type="Proteomes" id="UP000192900"/>
    </source>
</evidence>
<organism evidence="17 18">
    <name type="scientific">Pantoea alhagi</name>
    <dbReference type="NCBI Taxonomy" id="1891675"/>
    <lineage>
        <taxon>Bacteria</taxon>
        <taxon>Pseudomonadati</taxon>
        <taxon>Pseudomonadota</taxon>
        <taxon>Gammaproteobacteria</taxon>
        <taxon>Enterobacterales</taxon>
        <taxon>Erwiniaceae</taxon>
        <taxon>Pantoea</taxon>
    </lineage>
</organism>
<feature type="binding site" description="covalent" evidence="14">
    <location>
        <position position="334"/>
    </location>
    <ligand>
        <name>heme</name>
        <dbReference type="ChEBI" id="CHEBI:30413"/>
        <label>5</label>
    </ligand>
</feature>
<feature type="binding site" description="axial binding residue" evidence="15">
    <location>
        <position position="82"/>
    </location>
    <ligand>
        <name>heme</name>
        <dbReference type="ChEBI" id="CHEBI:30413"/>
        <label>2</label>
    </ligand>
    <ligandPart>
        <name>Fe</name>
        <dbReference type="ChEBI" id="CHEBI:18248"/>
    </ligandPart>
</feature>
<name>A0A1W6B7M3_9GAMM</name>
<dbReference type="GO" id="GO:0009055">
    <property type="term" value="F:electron transfer activity"/>
    <property type="evidence" value="ECO:0007669"/>
    <property type="project" value="UniProtKB-UniRule"/>
</dbReference>
<feature type="binding site" description="covalent" evidence="14">
    <location>
        <position position="173"/>
    </location>
    <ligand>
        <name>heme</name>
        <dbReference type="ChEBI" id="CHEBI:30413"/>
        <label>4</label>
    </ligand>
</feature>
<keyword evidence="4 13" id="KW-1003">Cell membrane</keyword>
<dbReference type="FunFam" id="1.10.3820.10:FF:000001">
    <property type="entry name" value="Cytochrome c-type protein"/>
    <property type="match status" value="1"/>
</dbReference>
<keyword evidence="8 13" id="KW-0479">Metal-binding</keyword>
<keyword evidence="9 13" id="KW-0249">Electron transport</keyword>
<feature type="binding site" description="axial binding residue" evidence="15">
    <location>
        <position position="53"/>
    </location>
    <ligand>
        <name>heme</name>
        <dbReference type="ChEBI" id="CHEBI:30413"/>
        <label>1</label>
    </ligand>
    <ligandPart>
        <name>Fe</name>
        <dbReference type="ChEBI" id="CHEBI:18248"/>
    </ligandPart>
</feature>
<feature type="binding site" description="covalent" evidence="14">
    <location>
        <position position="170"/>
    </location>
    <ligand>
        <name>heme</name>
        <dbReference type="ChEBI" id="CHEBI:30413"/>
        <label>4</label>
    </ligand>
</feature>
<evidence type="ECO:0000256" key="7">
    <source>
        <dbReference type="ARBA" id="ARBA00022692"/>
    </source>
</evidence>
<dbReference type="GO" id="GO:0005506">
    <property type="term" value="F:iron ion binding"/>
    <property type="evidence" value="ECO:0007669"/>
    <property type="project" value="UniProtKB-UniRule"/>
</dbReference>
<feature type="binding site" description="covalent" evidence="14">
    <location>
        <position position="138"/>
    </location>
    <ligand>
        <name>heme</name>
        <dbReference type="ChEBI" id="CHEBI:30413"/>
        <label>3</label>
    </ligand>
</feature>
<reference evidence="17 18" key="1">
    <citation type="submission" date="2017-02" db="EMBL/GenBank/DDBJ databases">
        <title>Complete genome sequence of the drought resistance-promoting endophyte Pantoea alhagi LTYR-11Z.</title>
        <authorList>
            <person name="Zhang L."/>
        </authorList>
    </citation>
    <scope>NUCLEOTIDE SEQUENCE [LARGE SCALE GENOMIC DNA]</scope>
    <source>
        <strain evidence="17 18">LTYR-11Z</strain>
    </source>
</reference>
<evidence type="ECO:0000259" key="16">
    <source>
        <dbReference type="Pfam" id="PF03264"/>
    </source>
</evidence>
<keyword evidence="6 13" id="KW-0349">Heme</keyword>
<dbReference type="PANTHER" id="PTHR30333:SF3">
    <property type="entry name" value="CYTOCHROME C-TYPE PROTEIN TORY"/>
    <property type="match status" value="1"/>
</dbReference>
<evidence type="ECO:0000256" key="12">
    <source>
        <dbReference type="ARBA" id="ARBA00023136"/>
    </source>
</evidence>
<evidence type="ECO:0000256" key="14">
    <source>
        <dbReference type="PIRSR" id="PIRSR000014-1"/>
    </source>
</evidence>
<dbReference type="GO" id="GO:0009061">
    <property type="term" value="P:anaerobic respiration"/>
    <property type="evidence" value="ECO:0007669"/>
    <property type="project" value="TreeGrafter"/>
</dbReference>
<keyword evidence="5 13" id="KW-0997">Cell inner membrane</keyword>
<evidence type="ECO:0000256" key="5">
    <source>
        <dbReference type="ARBA" id="ARBA00022519"/>
    </source>
</evidence>
<feature type="binding site" description="covalent" evidence="14">
    <location>
        <position position="52"/>
    </location>
    <ligand>
        <name>heme</name>
        <dbReference type="ChEBI" id="CHEBI:30413"/>
        <label>1</label>
    </ligand>
</feature>
<feature type="binding site" description="covalent" evidence="14">
    <location>
        <position position="141"/>
    </location>
    <ligand>
        <name>heme</name>
        <dbReference type="ChEBI" id="CHEBI:30413"/>
        <label>3</label>
    </ligand>
</feature>
<dbReference type="InterPro" id="IPR036280">
    <property type="entry name" value="Multihaem_cyt_sf"/>
</dbReference>
<feature type="binding site" description="axial binding residue" evidence="15">
    <location>
        <position position="335"/>
    </location>
    <ligand>
        <name>heme</name>
        <dbReference type="ChEBI" id="CHEBI:30413"/>
        <label>5</label>
    </ligand>
    <ligandPart>
        <name>Fe</name>
        <dbReference type="ChEBI" id="CHEBI:18248"/>
    </ligandPart>
</feature>
<evidence type="ECO:0000256" key="1">
    <source>
        <dbReference type="ARBA" id="ARBA00004249"/>
    </source>
</evidence>
<dbReference type="PIRSF" id="PIRSF000014">
    <property type="entry name" value="4_hem_cytch_TorC"/>
    <property type="match status" value="1"/>
</dbReference>
<gene>
    <name evidence="17" type="ORF">B1H58_14260</name>
</gene>
<dbReference type="PANTHER" id="PTHR30333">
    <property type="entry name" value="CYTOCHROME C-TYPE PROTEIN"/>
    <property type="match status" value="1"/>
</dbReference>
<dbReference type="GO" id="GO:0005886">
    <property type="term" value="C:plasma membrane"/>
    <property type="evidence" value="ECO:0007669"/>
    <property type="project" value="UniProtKB-SubCell"/>
</dbReference>
<dbReference type="KEGG" id="palh:B1H58_14260"/>
<dbReference type="RefSeq" id="WP_085071131.1">
    <property type="nucleotide sequence ID" value="NZ_CP019706.1"/>
</dbReference>
<evidence type="ECO:0000256" key="2">
    <source>
        <dbReference type="ARBA" id="ARBA00006417"/>
    </source>
</evidence>
<feature type="binding site" description="covalent" evidence="14">
    <location>
        <position position="331"/>
    </location>
    <ligand>
        <name>heme</name>
        <dbReference type="ChEBI" id="CHEBI:30413"/>
        <label>5</label>
    </ligand>
</feature>
<evidence type="ECO:0000313" key="17">
    <source>
        <dbReference type="EMBL" id="ARJ43077.1"/>
    </source>
</evidence>
<dbReference type="InterPro" id="IPR005126">
    <property type="entry name" value="NapC/NirT_cyt_c_N"/>
</dbReference>
<evidence type="ECO:0000256" key="10">
    <source>
        <dbReference type="ARBA" id="ARBA00022989"/>
    </source>
</evidence>
<feature type="binding site" description="axial binding residue" evidence="15">
    <location>
        <position position="142"/>
    </location>
    <ligand>
        <name>heme</name>
        <dbReference type="ChEBI" id="CHEBI:30413"/>
        <label>3</label>
    </ligand>
    <ligandPart>
        <name>Fe</name>
        <dbReference type="ChEBI" id="CHEBI:18248"/>
    </ligandPart>
</feature>
<evidence type="ECO:0000256" key="4">
    <source>
        <dbReference type="ARBA" id="ARBA00022475"/>
    </source>
</evidence>
<evidence type="ECO:0000256" key="9">
    <source>
        <dbReference type="ARBA" id="ARBA00022982"/>
    </source>
</evidence>
<feature type="binding site" description="covalent" evidence="14">
    <location>
        <position position="81"/>
    </location>
    <ligand>
        <name>heme</name>
        <dbReference type="ChEBI" id="CHEBI:30413"/>
        <label>2</label>
    </ligand>
</feature>
<dbReference type="AlphaFoldDB" id="A0A1W6B7M3"/>
<dbReference type="SUPFAM" id="SSF48695">
    <property type="entry name" value="Multiheme cytochromes"/>
    <property type="match status" value="1"/>
</dbReference>
<comment type="subcellular location">
    <subcellularLocation>
        <location evidence="1">Cell inner membrane</location>
        <topology evidence="1">Single-pass type II membrane protein</topology>
    </subcellularLocation>
</comment>
<keyword evidence="18" id="KW-1185">Reference proteome</keyword>
<feature type="domain" description="NapC/NirT cytochrome c N-terminal" evidence="16">
    <location>
        <begin position="15"/>
        <end position="184"/>
    </location>
</feature>
<dbReference type="InterPro" id="IPR038266">
    <property type="entry name" value="NapC/NirT_cytc_sf"/>
</dbReference>
<dbReference type="Proteomes" id="UP000192900">
    <property type="component" value="Chromosome"/>
</dbReference>
<accession>A0A1W6B7M3</accession>
<feature type="binding site" description="covalent" evidence="14">
    <location>
        <position position="49"/>
    </location>
    <ligand>
        <name>heme</name>
        <dbReference type="ChEBI" id="CHEBI:30413"/>
        <label>1</label>
    </ligand>
</feature>
<dbReference type="GO" id="GO:0020037">
    <property type="term" value="F:heme binding"/>
    <property type="evidence" value="ECO:0007669"/>
    <property type="project" value="UniProtKB-UniRule"/>
</dbReference>
<feature type="binding site" description="axial binding residue" evidence="15">
    <location>
        <position position="174"/>
    </location>
    <ligand>
        <name>heme</name>
        <dbReference type="ChEBI" id="CHEBI:30413"/>
        <label>4</label>
    </ligand>
    <ligandPart>
        <name>Fe</name>
        <dbReference type="ChEBI" id="CHEBI:18248"/>
    </ligandPart>
</feature>
<dbReference type="Gene3D" id="1.10.3820.10">
    <property type="entry name" value="Di-heme elbow motif domain"/>
    <property type="match status" value="1"/>
</dbReference>
<evidence type="ECO:0000256" key="8">
    <source>
        <dbReference type="ARBA" id="ARBA00022723"/>
    </source>
</evidence>
<keyword evidence="10" id="KW-1133">Transmembrane helix</keyword>
<dbReference type="STRING" id="1891675.B1H58_14260"/>
<keyword evidence="7" id="KW-0812">Transmembrane</keyword>
<keyword evidence="3 13" id="KW-0813">Transport</keyword>
<comment type="PTM">
    <text evidence="14">Binds 5 heme groups per subunit.</text>
</comment>
<keyword evidence="11 13" id="KW-0408">Iron</keyword>
<evidence type="ECO:0000256" key="11">
    <source>
        <dbReference type="ARBA" id="ARBA00023004"/>
    </source>
</evidence>
<evidence type="ECO:0000256" key="15">
    <source>
        <dbReference type="PIRSR" id="PIRSR000014-2"/>
    </source>
</evidence>
<evidence type="ECO:0000256" key="13">
    <source>
        <dbReference type="PIRNR" id="PIRNR000014"/>
    </source>
</evidence>
<dbReference type="EMBL" id="CP019706">
    <property type="protein sequence ID" value="ARJ43077.1"/>
    <property type="molecule type" value="Genomic_DNA"/>
</dbReference>
<comment type="similarity">
    <text evidence="2 13">Belongs to the TorC/TorY family.</text>
</comment>
<dbReference type="GO" id="GO:0009276">
    <property type="term" value="C:Gram-negative-bacterium-type cell wall"/>
    <property type="evidence" value="ECO:0007669"/>
    <property type="project" value="UniProtKB-UniRule"/>
</dbReference>
<dbReference type="Pfam" id="PF03264">
    <property type="entry name" value="Cytochrom_NNT"/>
    <property type="match status" value="1"/>
</dbReference>
<protein>
    <recommendedName>
        <fullName evidence="13">Cytochrome c-type protein</fullName>
    </recommendedName>
</protein>